<dbReference type="EMBL" id="CM023485">
    <property type="protein sequence ID" value="KAH6930339.1"/>
    <property type="molecule type" value="Genomic_DNA"/>
</dbReference>
<name>A0ACB7SC69_HYAAI</name>
<proteinExistence type="predicted"/>
<evidence type="ECO:0000313" key="2">
    <source>
        <dbReference type="Proteomes" id="UP000821845"/>
    </source>
</evidence>
<comment type="caution">
    <text evidence="1">The sequence shown here is derived from an EMBL/GenBank/DDBJ whole genome shotgun (WGS) entry which is preliminary data.</text>
</comment>
<keyword evidence="2" id="KW-1185">Reference proteome</keyword>
<sequence length="284" mass="31022">MADGCSSAVSVGSSQKRVNWSVATTEVSIRIWEDKLPALRSNTRNLRIYKEIVQALNASVPAGEGPFNVKQVRQKLENLNKQYRKLRRCGTTTGAKGIEWPFYWQLHAFLGSLPVNDSDLVEESLEVPVVDHAPDECEIVATNDTVVATNDSEESESATMEAAVSGTSSAETPSVEPESSARSSNKKKGKKRPASVVLHDLLELHQKGEERAAKAASDSLELKKELVALQKESNAIQQRTLPFLSLRFGRLSLTSSLERLVKRTFTSLSLARLSAPANHAPANA</sequence>
<reference evidence="1" key="1">
    <citation type="submission" date="2020-05" db="EMBL/GenBank/DDBJ databases">
        <title>Large-scale comparative analyses of tick genomes elucidate their genetic diversity and vector capacities.</title>
        <authorList>
            <person name="Jia N."/>
            <person name="Wang J."/>
            <person name="Shi W."/>
            <person name="Du L."/>
            <person name="Sun Y."/>
            <person name="Zhan W."/>
            <person name="Jiang J."/>
            <person name="Wang Q."/>
            <person name="Zhang B."/>
            <person name="Ji P."/>
            <person name="Sakyi L.B."/>
            <person name="Cui X."/>
            <person name="Yuan T."/>
            <person name="Jiang B."/>
            <person name="Yang W."/>
            <person name="Lam T.T.-Y."/>
            <person name="Chang Q."/>
            <person name="Ding S."/>
            <person name="Wang X."/>
            <person name="Zhu J."/>
            <person name="Ruan X."/>
            <person name="Zhao L."/>
            <person name="Wei J."/>
            <person name="Que T."/>
            <person name="Du C."/>
            <person name="Cheng J."/>
            <person name="Dai P."/>
            <person name="Han X."/>
            <person name="Huang E."/>
            <person name="Gao Y."/>
            <person name="Liu J."/>
            <person name="Shao H."/>
            <person name="Ye R."/>
            <person name="Li L."/>
            <person name="Wei W."/>
            <person name="Wang X."/>
            <person name="Wang C."/>
            <person name="Yang T."/>
            <person name="Huo Q."/>
            <person name="Li W."/>
            <person name="Guo W."/>
            <person name="Chen H."/>
            <person name="Zhou L."/>
            <person name="Ni X."/>
            <person name="Tian J."/>
            <person name="Zhou Y."/>
            <person name="Sheng Y."/>
            <person name="Liu T."/>
            <person name="Pan Y."/>
            <person name="Xia L."/>
            <person name="Li J."/>
            <person name="Zhao F."/>
            <person name="Cao W."/>
        </authorList>
    </citation>
    <scope>NUCLEOTIDE SEQUENCE</scope>
    <source>
        <strain evidence="1">Hyas-2018</strain>
    </source>
</reference>
<protein>
    <submittedName>
        <fullName evidence="1">Uncharacterized protein</fullName>
    </submittedName>
</protein>
<evidence type="ECO:0000313" key="1">
    <source>
        <dbReference type="EMBL" id="KAH6930339.1"/>
    </source>
</evidence>
<accession>A0ACB7SC69</accession>
<gene>
    <name evidence="1" type="ORF">HPB50_012886</name>
</gene>
<organism evidence="1 2">
    <name type="scientific">Hyalomma asiaticum</name>
    <name type="common">Tick</name>
    <dbReference type="NCBI Taxonomy" id="266040"/>
    <lineage>
        <taxon>Eukaryota</taxon>
        <taxon>Metazoa</taxon>
        <taxon>Ecdysozoa</taxon>
        <taxon>Arthropoda</taxon>
        <taxon>Chelicerata</taxon>
        <taxon>Arachnida</taxon>
        <taxon>Acari</taxon>
        <taxon>Parasitiformes</taxon>
        <taxon>Ixodida</taxon>
        <taxon>Ixodoidea</taxon>
        <taxon>Ixodidae</taxon>
        <taxon>Hyalomminae</taxon>
        <taxon>Hyalomma</taxon>
    </lineage>
</organism>
<dbReference type="Proteomes" id="UP000821845">
    <property type="component" value="Chromosome 5"/>
</dbReference>